<organism evidence="2 3">
    <name type="scientific">Chimaeribacter californicus</name>
    <dbReference type="NCBI Taxonomy" id="2060067"/>
    <lineage>
        <taxon>Bacteria</taxon>
        <taxon>Pseudomonadati</taxon>
        <taxon>Pseudomonadota</taxon>
        <taxon>Gammaproteobacteria</taxon>
        <taxon>Enterobacterales</taxon>
        <taxon>Yersiniaceae</taxon>
        <taxon>Chimaeribacter</taxon>
    </lineage>
</organism>
<dbReference type="AlphaFoldDB" id="A0A2N5EDX8"/>
<dbReference type="OrthoDB" id="5741553at2"/>
<dbReference type="EMBL" id="PJZF01000003">
    <property type="protein sequence ID" value="PLR40738.1"/>
    <property type="molecule type" value="Genomic_DNA"/>
</dbReference>
<dbReference type="InterPro" id="IPR008713">
    <property type="entry name" value="Phage_lambda_NinG"/>
</dbReference>
<dbReference type="Pfam" id="PF05766">
    <property type="entry name" value="NinG"/>
    <property type="match status" value="1"/>
</dbReference>
<reference evidence="2 3" key="1">
    <citation type="submission" date="2017-12" db="EMBL/GenBank/DDBJ databases">
        <title>Characterization of six clinical isolates of Enterochimera gen. nov., a novel genus of the Yersiniaciae family and the three species Enterochimera arupensis sp. nov., Enterochimera coloradensis sp. nov, and Enterochimera californica sp. nov.</title>
        <authorList>
            <person name="Rossi A."/>
            <person name="Fisher M."/>
        </authorList>
    </citation>
    <scope>NUCLEOTIDE SEQUENCE [LARGE SCALE GENOMIC DNA]</scope>
    <source>
        <strain evidence="3">2015-Iso6</strain>
    </source>
</reference>
<feature type="region of interest" description="Disordered" evidence="1">
    <location>
        <begin position="46"/>
        <end position="67"/>
    </location>
</feature>
<proteinExistence type="predicted"/>
<dbReference type="Proteomes" id="UP000234240">
    <property type="component" value="Unassembled WGS sequence"/>
</dbReference>
<evidence type="ECO:0000313" key="2">
    <source>
        <dbReference type="EMBL" id="PLR40738.1"/>
    </source>
</evidence>
<dbReference type="RefSeq" id="WP_101815151.1">
    <property type="nucleotide sequence ID" value="NZ_PJZF01000003.1"/>
</dbReference>
<accession>A0A2N5EDX8</accession>
<evidence type="ECO:0000313" key="3">
    <source>
        <dbReference type="Proteomes" id="UP000234240"/>
    </source>
</evidence>
<evidence type="ECO:0000256" key="1">
    <source>
        <dbReference type="SAM" id="MobiDB-lite"/>
    </source>
</evidence>
<protein>
    <submittedName>
        <fullName evidence="2">Protein NinG</fullName>
    </submittedName>
</protein>
<keyword evidence="3" id="KW-1185">Reference proteome</keyword>
<name>A0A2N5EDX8_9GAMM</name>
<comment type="caution">
    <text evidence="2">The sequence shown here is derived from an EMBL/GenBank/DDBJ whole genome shotgun (WGS) entry which is preliminary data.</text>
</comment>
<gene>
    <name evidence="2" type="ORF">CYR55_05520</name>
</gene>
<sequence length="199" mass="22932">MAKGTKPPKARTCPICSTEYTPRSTTQKVCHSYKCAIEFTRLKGEEKAAREARKQHREERKEWNKRKADVKPLSHWMNMTQRVFNDYIRARDEGQGCISCGSTTAVSYHAGHFRTTAAASQLRFNEDNCNLQCAACNTHHSGNIGPYRINLIAKIGLQRVIALESDSDPHRYIREELDTLRARYRKKLRELIKHRQEAA</sequence>